<sequence>MIQTSKSGGHSSRVFVNFTTLLSLFSTACYNCLRNFFVTLPITA</sequence>
<evidence type="ECO:0000313" key="1">
    <source>
        <dbReference type="EMBL" id="EDM99360.1"/>
    </source>
</evidence>
<reference evidence="1 2" key="2">
    <citation type="submission" date="2007-06" db="EMBL/GenBank/DDBJ databases">
        <title>Draft genome sequence of Pseudoflavonifractor capillosus ATCC 29799.</title>
        <authorList>
            <person name="Sudarsanam P."/>
            <person name="Ley R."/>
            <person name="Guruge J."/>
            <person name="Turnbaugh P.J."/>
            <person name="Mahowald M."/>
            <person name="Liep D."/>
            <person name="Gordon J."/>
        </authorList>
    </citation>
    <scope>NUCLEOTIDE SEQUENCE [LARGE SCALE GENOMIC DNA]</scope>
    <source>
        <strain evidence="1 2">ATCC 29799</strain>
    </source>
</reference>
<reference evidence="1 2" key="1">
    <citation type="submission" date="2007-04" db="EMBL/GenBank/DDBJ databases">
        <authorList>
            <person name="Fulton L."/>
            <person name="Clifton S."/>
            <person name="Fulton B."/>
            <person name="Xu J."/>
            <person name="Minx P."/>
            <person name="Pepin K.H."/>
            <person name="Johnson M."/>
            <person name="Thiruvilangam P."/>
            <person name="Bhonagiri V."/>
            <person name="Nash W.E."/>
            <person name="Mardis E.R."/>
            <person name="Wilson R.K."/>
        </authorList>
    </citation>
    <scope>NUCLEOTIDE SEQUENCE [LARGE SCALE GENOMIC DNA]</scope>
    <source>
        <strain evidence="1 2">ATCC 29799</strain>
    </source>
</reference>
<gene>
    <name evidence="1" type="ORF">BACCAP_02757</name>
</gene>
<name>A6NX12_9FIRM</name>
<accession>A6NX12</accession>
<dbReference type="Proteomes" id="UP000003639">
    <property type="component" value="Unassembled WGS sequence"/>
</dbReference>
<proteinExistence type="predicted"/>
<evidence type="ECO:0000313" key="2">
    <source>
        <dbReference type="Proteomes" id="UP000003639"/>
    </source>
</evidence>
<comment type="caution">
    <text evidence="1">The sequence shown here is derived from an EMBL/GenBank/DDBJ whole genome shotgun (WGS) entry which is preliminary data.</text>
</comment>
<protein>
    <submittedName>
        <fullName evidence="1">Uncharacterized protein</fullName>
    </submittedName>
</protein>
<dbReference type="AlphaFoldDB" id="A6NX12"/>
<dbReference type="STRING" id="411467.BACCAP_02757"/>
<keyword evidence="2" id="KW-1185">Reference proteome</keyword>
<dbReference type="EMBL" id="AAXG02000019">
    <property type="protein sequence ID" value="EDM99360.1"/>
    <property type="molecule type" value="Genomic_DNA"/>
</dbReference>
<organism evidence="1 2">
    <name type="scientific">Pseudoflavonifractor capillosus ATCC 29799</name>
    <dbReference type="NCBI Taxonomy" id="411467"/>
    <lineage>
        <taxon>Bacteria</taxon>
        <taxon>Bacillati</taxon>
        <taxon>Bacillota</taxon>
        <taxon>Clostridia</taxon>
        <taxon>Eubacteriales</taxon>
        <taxon>Oscillospiraceae</taxon>
        <taxon>Pseudoflavonifractor</taxon>
    </lineage>
</organism>
<dbReference type="PROSITE" id="PS51257">
    <property type="entry name" value="PROKAR_LIPOPROTEIN"/>
    <property type="match status" value="1"/>
</dbReference>